<dbReference type="Gene3D" id="2.30.42.10">
    <property type="match status" value="1"/>
</dbReference>
<keyword evidence="2" id="KW-1185">Reference proteome</keyword>
<protein>
    <recommendedName>
        <fullName evidence="3">PDZ domain-containing protein</fullName>
    </recommendedName>
</protein>
<name>A0ABD3G4V7_9STRA</name>
<dbReference type="Proteomes" id="UP001632037">
    <property type="component" value="Unassembled WGS sequence"/>
</dbReference>
<dbReference type="AlphaFoldDB" id="A0ABD3G4V7"/>
<dbReference type="SUPFAM" id="SSF50156">
    <property type="entry name" value="PDZ domain-like"/>
    <property type="match status" value="1"/>
</dbReference>
<accession>A0ABD3G4V7</accession>
<evidence type="ECO:0008006" key="3">
    <source>
        <dbReference type="Google" id="ProtNLM"/>
    </source>
</evidence>
<proteinExistence type="predicted"/>
<evidence type="ECO:0000313" key="1">
    <source>
        <dbReference type="EMBL" id="KAL3674190.1"/>
    </source>
</evidence>
<evidence type="ECO:0000313" key="2">
    <source>
        <dbReference type="Proteomes" id="UP001632037"/>
    </source>
</evidence>
<gene>
    <name evidence="1" type="ORF">V7S43_000150</name>
</gene>
<reference evidence="1 2" key="1">
    <citation type="submission" date="2024-09" db="EMBL/GenBank/DDBJ databases">
        <title>Genome sequencing and assembly of Phytophthora oleae, isolate VK10A, causative agent of rot of olive drupes.</title>
        <authorList>
            <person name="Conti Taguali S."/>
            <person name="Riolo M."/>
            <person name="La Spada F."/>
            <person name="Cacciola S.O."/>
            <person name="Dionisio G."/>
        </authorList>
    </citation>
    <scope>NUCLEOTIDE SEQUENCE [LARGE SCALE GENOMIC DNA]</scope>
    <source>
        <strain evidence="1 2">VK10A</strain>
    </source>
</reference>
<sequence>MVSTKSPNNKSVTWLYLVRLPGDASLGLSVSWIKSGPRETKLHCITHVDPVGPAARAGIRQGESIVAYSLTSLTKEHASWKSETLDELNAHTPEALIAVQVRQQNKLVGIWKTRALMITKLRLRKRRELHGKDPLGEWTVDEKVIE</sequence>
<dbReference type="EMBL" id="JBIMZQ010000001">
    <property type="protein sequence ID" value="KAL3674190.1"/>
    <property type="molecule type" value="Genomic_DNA"/>
</dbReference>
<dbReference type="InterPro" id="IPR036034">
    <property type="entry name" value="PDZ_sf"/>
</dbReference>
<comment type="caution">
    <text evidence="1">The sequence shown here is derived from an EMBL/GenBank/DDBJ whole genome shotgun (WGS) entry which is preliminary data.</text>
</comment>
<organism evidence="1 2">
    <name type="scientific">Phytophthora oleae</name>
    <dbReference type="NCBI Taxonomy" id="2107226"/>
    <lineage>
        <taxon>Eukaryota</taxon>
        <taxon>Sar</taxon>
        <taxon>Stramenopiles</taxon>
        <taxon>Oomycota</taxon>
        <taxon>Peronosporomycetes</taxon>
        <taxon>Peronosporales</taxon>
        <taxon>Peronosporaceae</taxon>
        <taxon>Phytophthora</taxon>
    </lineage>
</organism>